<comment type="caution">
    <text evidence="3">The sequence shown here is derived from an EMBL/GenBank/DDBJ whole genome shotgun (WGS) entry which is preliminary data.</text>
</comment>
<sequence>MNDTDQEITWKWNNPTLNQYNTLDLYLLHQPTEGTYEVIKTWPGQERTKGVLVQHIDNSWYPSPISDNSPNVSWIMYFYIVGADYDIQTDLALIPTQHNFFPVPQIFTLIQISRNTTATTPSTTTMSSSPTSAPSSIAAAPSGSNNNNKKLPGWAIAVIVIASLLFIAAVAALIWAYKRYKKRSNTNRRSMMALGPNNAGGDDEKVLILTPTKNESHVAISQNIASTGTSGGAATAAAMAAGTAAATNSKSRSGDISSIHSSTQQLWSPRSLSPRQDEASFTSEKPQLGLNSDAHQSSSILSSTDALMIADTFRQFMRKPEWNEELELQRQQQKEGAGGNGTEAGGDATTATKSEEERKRLGDQLLERQLKKEGTQVQSIDKINH</sequence>
<feature type="compositionally biased region" description="Low complexity" evidence="1">
    <location>
        <begin position="248"/>
        <end position="262"/>
    </location>
</feature>
<reference evidence="3 4" key="1">
    <citation type="submission" date="2022-11" db="EMBL/GenBank/DDBJ databases">
        <title>Mucor velutinosus strain NIH1002 WGS.</title>
        <authorList>
            <person name="Subramanian P."/>
            <person name="Mullikin J.C."/>
            <person name="Segre J.A."/>
            <person name="Zelazny A.M."/>
        </authorList>
    </citation>
    <scope>NUCLEOTIDE SEQUENCE [LARGE SCALE GENOMIC DNA]</scope>
    <source>
        <strain evidence="3 4">NIH1002</strain>
    </source>
</reference>
<feature type="compositionally biased region" description="Low complexity" evidence="1">
    <location>
        <begin position="118"/>
        <end position="142"/>
    </location>
</feature>
<evidence type="ECO:0000313" key="3">
    <source>
        <dbReference type="EMBL" id="KAK4516900.1"/>
    </source>
</evidence>
<keyword evidence="2" id="KW-0812">Transmembrane</keyword>
<keyword evidence="2" id="KW-1133">Transmembrane helix</keyword>
<accession>A0AAN7DLK3</accession>
<evidence type="ECO:0000256" key="2">
    <source>
        <dbReference type="SAM" id="Phobius"/>
    </source>
</evidence>
<feature type="transmembrane region" description="Helical" evidence="2">
    <location>
        <begin position="154"/>
        <end position="177"/>
    </location>
</feature>
<dbReference type="AlphaFoldDB" id="A0AAN7DLK3"/>
<keyword evidence="2" id="KW-0472">Membrane</keyword>
<feature type="compositionally biased region" description="Polar residues" evidence="1">
    <location>
        <begin position="263"/>
        <end position="299"/>
    </location>
</feature>
<feature type="region of interest" description="Disordered" evidence="1">
    <location>
        <begin position="118"/>
        <end position="144"/>
    </location>
</feature>
<keyword evidence="4" id="KW-1185">Reference proteome</keyword>
<evidence type="ECO:0000256" key="1">
    <source>
        <dbReference type="SAM" id="MobiDB-lite"/>
    </source>
</evidence>
<protein>
    <submittedName>
        <fullName evidence="3">Protein SOSEKI 1</fullName>
    </submittedName>
</protein>
<feature type="compositionally biased region" description="Basic and acidic residues" evidence="1">
    <location>
        <begin position="353"/>
        <end position="374"/>
    </location>
</feature>
<dbReference type="Proteomes" id="UP001304243">
    <property type="component" value="Unassembled WGS sequence"/>
</dbReference>
<dbReference type="GeneID" id="89943929"/>
<feature type="region of interest" description="Disordered" evidence="1">
    <location>
        <begin position="248"/>
        <end position="299"/>
    </location>
</feature>
<proteinExistence type="predicted"/>
<dbReference type="RefSeq" id="XP_064683566.1">
    <property type="nucleotide sequence ID" value="XM_064819646.1"/>
</dbReference>
<dbReference type="EMBL" id="JASEJX010000013">
    <property type="protein sequence ID" value="KAK4516900.1"/>
    <property type="molecule type" value="Genomic_DNA"/>
</dbReference>
<gene>
    <name evidence="3" type="primary">SOK1</name>
    <name evidence="3" type="ORF">ATC70_000227</name>
</gene>
<feature type="region of interest" description="Disordered" evidence="1">
    <location>
        <begin position="326"/>
        <end position="385"/>
    </location>
</feature>
<evidence type="ECO:0000313" key="4">
    <source>
        <dbReference type="Proteomes" id="UP001304243"/>
    </source>
</evidence>
<organism evidence="3 4">
    <name type="scientific">Mucor velutinosus</name>
    <dbReference type="NCBI Taxonomy" id="708070"/>
    <lineage>
        <taxon>Eukaryota</taxon>
        <taxon>Fungi</taxon>
        <taxon>Fungi incertae sedis</taxon>
        <taxon>Mucoromycota</taxon>
        <taxon>Mucoromycotina</taxon>
        <taxon>Mucoromycetes</taxon>
        <taxon>Mucorales</taxon>
        <taxon>Mucorineae</taxon>
        <taxon>Mucoraceae</taxon>
        <taxon>Mucor</taxon>
    </lineage>
</organism>
<feature type="compositionally biased region" description="Polar residues" evidence="1">
    <location>
        <begin position="375"/>
        <end position="385"/>
    </location>
</feature>
<name>A0AAN7DLK3_9FUNG</name>